<evidence type="ECO:0000313" key="10">
    <source>
        <dbReference type="EMBL" id="KRN21223.1"/>
    </source>
</evidence>
<keyword evidence="3" id="KW-0547">Nucleotide-binding</keyword>
<evidence type="ECO:0000256" key="3">
    <source>
        <dbReference type="ARBA" id="ARBA00022741"/>
    </source>
</evidence>
<proteinExistence type="predicted"/>
<dbReference type="Gene3D" id="1.20.1560.10">
    <property type="entry name" value="ABC transporter type 1, transmembrane domain"/>
    <property type="match status" value="1"/>
</dbReference>
<dbReference type="InterPro" id="IPR027417">
    <property type="entry name" value="P-loop_NTPase"/>
</dbReference>
<reference evidence="10 11" key="1">
    <citation type="journal article" date="2015" name="Genome Announc.">
        <title>Expanding the biotechnology potential of lactobacilli through comparative genomics of 213 strains and associated genera.</title>
        <authorList>
            <person name="Sun Z."/>
            <person name="Harris H.M."/>
            <person name="McCann A."/>
            <person name="Guo C."/>
            <person name="Argimon S."/>
            <person name="Zhang W."/>
            <person name="Yang X."/>
            <person name="Jeffery I.B."/>
            <person name="Cooney J.C."/>
            <person name="Kagawa T.F."/>
            <person name="Liu W."/>
            <person name="Song Y."/>
            <person name="Salvetti E."/>
            <person name="Wrobel A."/>
            <person name="Rasinkangas P."/>
            <person name="Parkhill J."/>
            <person name="Rea M.C."/>
            <person name="O'Sullivan O."/>
            <person name="Ritari J."/>
            <person name="Douillard F.P."/>
            <person name="Paul Ross R."/>
            <person name="Yang R."/>
            <person name="Briner A.E."/>
            <person name="Felis G.E."/>
            <person name="de Vos W.M."/>
            <person name="Barrangou R."/>
            <person name="Klaenhammer T.R."/>
            <person name="Caufield P.W."/>
            <person name="Cui Y."/>
            <person name="Zhang H."/>
            <person name="O'Toole P.W."/>
        </authorList>
    </citation>
    <scope>NUCLEOTIDE SEQUENCE [LARGE SCALE GENOMIC DNA]</scope>
    <source>
        <strain evidence="10 11">DSM 22697</strain>
    </source>
</reference>
<dbReference type="PROSITE" id="PS50893">
    <property type="entry name" value="ABC_TRANSPORTER_2"/>
    <property type="match status" value="1"/>
</dbReference>
<evidence type="ECO:0000256" key="7">
    <source>
        <dbReference type="SAM" id="Phobius"/>
    </source>
</evidence>
<dbReference type="GO" id="GO:0016887">
    <property type="term" value="F:ATP hydrolysis activity"/>
    <property type="evidence" value="ECO:0007669"/>
    <property type="project" value="InterPro"/>
</dbReference>
<keyword evidence="4 10" id="KW-0067">ATP-binding</keyword>
<protein>
    <submittedName>
        <fullName evidence="10">ABC transporter ATP-binding and membrane spanning protein</fullName>
    </submittedName>
</protein>
<keyword evidence="5 7" id="KW-1133">Transmembrane helix</keyword>
<feature type="domain" description="ABC transporter" evidence="8">
    <location>
        <begin position="324"/>
        <end position="531"/>
    </location>
</feature>
<dbReference type="GO" id="GO:0140359">
    <property type="term" value="F:ABC-type transporter activity"/>
    <property type="evidence" value="ECO:0007669"/>
    <property type="project" value="InterPro"/>
</dbReference>
<feature type="transmembrane region" description="Helical" evidence="7">
    <location>
        <begin position="238"/>
        <end position="258"/>
    </location>
</feature>
<dbReference type="PROSITE" id="PS50929">
    <property type="entry name" value="ABC_TM1F"/>
    <property type="match status" value="1"/>
</dbReference>
<dbReference type="GO" id="GO:0034040">
    <property type="term" value="F:ATPase-coupled lipid transmembrane transporter activity"/>
    <property type="evidence" value="ECO:0007669"/>
    <property type="project" value="TreeGrafter"/>
</dbReference>
<feature type="transmembrane region" description="Helical" evidence="7">
    <location>
        <begin position="62"/>
        <end position="80"/>
    </location>
</feature>
<evidence type="ECO:0000256" key="4">
    <source>
        <dbReference type="ARBA" id="ARBA00022840"/>
    </source>
</evidence>
<keyword evidence="6 7" id="KW-0472">Membrane</keyword>
<dbReference type="PATRIC" id="fig|1423730.4.peg.2483"/>
<dbReference type="STRING" id="1423730.FC75_GL002388"/>
<dbReference type="PANTHER" id="PTHR24221">
    <property type="entry name" value="ATP-BINDING CASSETTE SUB-FAMILY B"/>
    <property type="match status" value="1"/>
</dbReference>
<dbReference type="Pfam" id="PF00005">
    <property type="entry name" value="ABC_tran"/>
    <property type="match status" value="1"/>
</dbReference>
<dbReference type="EMBL" id="AYZJ01000059">
    <property type="protein sequence ID" value="KRN21223.1"/>
    <property type="molecule type" value="Genomic_DNA"/>
</dbReference>
<dbReference type="InterPro" id="IPR011527">
    <property type="entry name" value="ABC1_TM_dom"/>
</dbReference>
<dbReference type="InterPro" id="IPR017871">
    <property type="entry name" value="ABC_transporter-like_CS"/>
</dbReference>
<evidence type="ECO:0000259" key="8">
    <source>
        <dbReference type="PROSITE" id="PS50893"/>
    </source>
</evidence>
<dbReference type="SMART" id="SM00382">
    <property type="entry name" value="AAA"/>
    <property type="match status" value="1"/>
</dbReference>
<dbReference type="Gene3D" id="3.40.50.300">
    <property type="entry name" value="P-loop containing nucleotide triphosphate hydrolases"/>
    <property type="match status" value="1"/>
</dbReference>
<dbReference type="PROSITE" id="PS00211">
    <property type="entry name" value="ABC_TRANSPORTER_1"/>
    <property type="match status" value="1"/>
</dbReference>
<keyword evidence="11" id="KW-1185">Reference proteome</keyword>
<dbReference type="AlphaFoldDB" id="A0A0R2F6S4"/>
<dbReference type="Proteomes" id="UP000050865">
    <property type="component" value="Unassembled WGS sequence"/>
</dbReference>
<dbReference type="InterPro" id="IPR003439">
    <property type="entry name" value="ABC_transporter-like_ATP-bd"/>
</dbReference>
<evidence type="ECO:0000256" key="1">
    <source>
        <dbReference type="ARBA" id="ARBA00004651"/>
    </source>
</evidence>
<dbReference type="InterPro" id="IPR039421">
    <property type="entry name" value="Type_1_exporter"/>
</dbReference>
<evidence type="ECO:0000313" key="11">
    <source>
        <dbReference type="Proteomes" id="UP000050865"/>
    </source>
</evidence>
<feature type="transmembrane region" description="Helical" evidence="7">
    <location>
        <begin position="150"/>
        <end position="170"/>
    </location>
</feature>
<dbReference type="SUPFAM" id="SSF90123">
    <property type="entry name" value="ABC transporter transmembrane region"/>
    <property type="match status" value="1"/>
</dbReference>
<dbReference type="SUPFAM" id="SSF52540">
    <property type="entry name" value="P-loop containing nucleoside triphosphate hydrolases"/>
    <property type="match status" value="1"/>
</dbReference>
<dbReference type="GO" id="GO:0005524">
    <property type="term" value="F:ATP binding"/>
    <property type="evidence" value="ECO:0007669"/>
    <property type="project" value="UniProtKB-KW"/>
</dbReference>
<comment type="subcellular location">
    <subcellularLocation>
        <location evidence="1">Cell membrane</location>
        <topology evidence="1">Multi-pass membrane protein</topology>
    </subcellularLocation>
</comment>
<gene>
    <name evidence="10" type="ORF">FC75_GL002388</name>
</gene>
<organism evidence="10 11">
    <name type="scientific">Lacticaseibacillus camelliae DSM 22697 = JCM 13995</name>
    <dbReference type="NCBI Taxonomy" id="1423730"/>
    <lineage>
        <taxon>Bacteria</taxon>
        <taxon>Bacillati</taxon>
        <taxon>Bacillota</taxon>
        <taxon>Bacilli</taxon>
        <taxon>Lactobacillales</taxon>
        <taxon>Lactobacillaceae</taxon>
        <taxon>Lacticaseibacillus</taxon>
    </lineage>
</organism>
<dbReference type="GO" id="GO:0005886">
    <property type="term" value="C:plasma membrane"/>
    <property type="evidence" value="ECO:0007669"/>
    <property type="project" value="UniProtKB-SubCell"/>
</dbReference>
<feature type="domain" description="ABC transmembrane type-1" evidence="9">
    <location>
        <begin position="62"/>
        <end position="297"/>
    </location>
</feature>
<accession>A0A0R2F6S4</accession>
<feature type="transmembrane region" description="Helical" evidence="7">
    <location>
        <begin position="124"/>
        <end position="144"/>
    </location>
</feature>
<evidence type="ECO:0000256" key="2">
    <source>
        <dbReference type="ARBA" id="ARBA00022692"/>
    </source>
</evidence>
<feature type="transmembrane region" description="Helical" evidence="7">
    <location>
        <begin position="20"/>
        <end position="42"/>
    </location>
</feature>
<name>A0A0R2F6S4_9LACO</name>
<evidence type="ECO:0000259" key="9">
    <source>
        <dbReference type="PROSITE" id="PS50929"/>
    </source>
</evidence>
<dbReference type="InterPro" id="IPR036640">
    <property type="entry name" value="ABC1_TM_sf"/>
</dbReference>
<evidence type="ECO:0000256" key="5">
    <source>
        <dbReference type="ARBA" id="ARBA00022989"/>
    </source>
</evidence>
<comment type="caution">
    <text evidence="10">The sequence shown here is derived from an EMBL/GenBank/DDBJ whole genome shotgun (WGS) entry which is preliminary data.</text>
</comment>
<dbReference type="PANTHER" id="PTHR24221:SF654">
    <property type="entry name" value="ATP-BINDING CASSETTE SUB-FAMILY B MEMBER 6"/>
    <property type="match status" value="1"/>
</dbReference>
<evidence type="ECO:0000256" key="6">
    <source>
        <dbReference type="ARBA" id="ARBA00023136"/>
    </source>
</evidence>
<dbReference type="InterPro" id="IPR003593">
    <property type="entry name" value="AAA+_ATPase"/>
</dbReference>
<sequence length="531" mass="57889">MVQMMINVKWVLHRLPHGEIGLLLIFALLGSFEGVLNGFVLGRLPSLTQATTVQRYQYLGQALVAYAGTYTCLFIFQLLIQDALRRLNIALKETLLTVSFETSEAPSAGLNRLTNDAAQIQGRYFEVILAILSAGFGAITAALFVLVTNWMMGLISIAFSALTMVPMLFGQTKLAALGKRWSTANAATLAAGSDWLEGRGDLVQYQAAGSFFVRVKQRLAVSEKRLQQQTNGQLRVQYGNWMLTVLTLIGPLAIGFWLIHVGGFGVTISVLLTLLLSVDHVTMNIRMLIQYWSQLTGTRELRRLPQAPTPLLSQRTPTHGEGQIDVQRLTIAYGDQPILAATDLALTPGTKLLVSGPSGSGKSTLLRVLGGWQQPTGGRVLVDGEAPAPAKTTYINQTPWVFAGTVRENLTLGQTFTDDALLAALGQVGLTTELGDEPLDRVIAPDQASISGGQLQRLALARGLLRKRPVMLLDEITAGLDDQNAKQIRNLIYHLPNTIIEAAHHFDDQQLQTDHVLHYQLTAAHTLAKMS</sequence>
<keyword evidence="2 7" id="KW-0812">Transmembrane</keyword>